<gene>
    <name evidence="1" type="ORF">D6C13_06035</name>
</gene>
<dbReference type="OrthoDB" id="6503468at2"/>
<dbReference type="RefSeq" id="WP_120131922.1">
    <property type="nucleotide sequence ID" value="NZ_RAHH01000006.1"/>
</dbReference>
<reference evidence="1 2" key="1">
    <citation type="submission" date="2018-09" db="EMBL/GenBank/DDBJ databases">
        <authorList>
            <person name="Le Fleche-Mateos A."/>
        </authorList>
    </citation>
    <scope>NUCLEOTIDE SEQUENCE [LARGE SCALE GENOMIC DNA]</scope>
    <source>
        <strain evidence="1 2">DSM 27399</strain>
    </source>
</reference>
<dbReference type="AlphaFoldDB" id="A0A419NBZ7"/>
<dbReference type="Pfam" id="PF13489">
    <property type="entry name" value="Methyltransf_23"/>
    <property type="match status" value="1"/>
</dbReference>
<evidence type="ECO:0008006" key="3">
    <source>
        <dbReference type="Google" id="ProtNLM"/>
    </source>
</evidence>
<comment type="caution">
    <text evidence="1">The sequence shown here is derived from an EMBL/GenBank/DDBJ whole genome shotgun (WGS) entry which is preliminary data.</text>
</comment>
<dbReference type="EMBL" id="RAHH01000006">
    <property type="protein sequence ID" value="RJT45681.1"/>
    <property type="molecule type" value="Genomic_DNA"/>
</dbReference>
<dbReference type="Gene3D" id="3.40.50.150">
    <property type="entry name" value="Vaccinia Virus protein VP39"/>
    <property type="match status" value="1"/>
</dbReference>
<dbReference type="Proteomes" id="UP000284908">
    <property type="component" value="Unassembled WGS sequence"/>
</dbReference>
<sequence>MKSFYQELNSGLVFLPELGIGRYPVPKSRPYDEHYFAKYQQLADTETGHALTRARIQLVERHYAGAVLDVGIGAGQFVESRPDTQGFDVNPTGIAWLNERGAYADLYANKWLALTMWDVLEHIDEPELAVQQATEFVFVSIPIFADAGEIIRSHHFRKDEHIWYFTDEGIRGWFAEQGFTCIEQNTIECDFGRKGVASYAFRRTSF</sequence>
<accession>A0A419NBZ7</accession>
<dbReference type="SUPFAM" id="SSF53335">
    <property type="entry name" value="S-adenosyl-L-methionine-dependent methyltransferases"/>
    <property type="match status" value="1"/>
</dbReference>
<dbReference type="InterPro" id="IPR029063">
    <property type="entry name" value="SAM-dependent_MTases_sf"/>
</dbReference>
<evidence type="ECO:0000313" key="2">
    <source>
        <dbReference type="Proteomes" id="UP000284908"/>
    </source>
</evidence>
<organism evidence="1 2">
    <name type="scientific">Rahnella woolbedingensis</name>
    <dbReference type="NCBI Taxonomy" id="1510574"/>
    <lineage>
        <taxon>Bacteria</taxon>
        <taxon>Pseudomonadati</taxon>
        <taxon>Pseudomonadota</taxon>
        <taxon>Gammaproteobacteria</taxon>
        <taxon>Enterobacterales</taxon>
        <taxon>Yersiniaceae</taxon>
        <taxon>Rahnella</taxon>
    </lineage>
</organism>
<keyword evidence="2" id="KW-1185">Reference proteome</keyword>
<proteinExistence type="predicted"/>
<name>A0A419NBZ7_9GAMM</name>
<evidence type="ECO:0000313" key="1">
    <source>
        <dbReference type="EMBL" id="RJT45681.1"/>
    </source>
</evidence>
<protein>
    <recommendedName>
        <fullName evidence="3">Class I SAM-dependent methyltransferase</fullName>
    </recommendedName>
</protein>